<dbReference type="Pfam" id="PF01593">
    <property type="entry name" value="Amino_oxidase"/>
    <property type="match status" value="1"/>
</dbReference>
<dbReference type="AlphaFoldDB" id="A0A0H2RXK1"/>
<proteinExistence type="predicted"/>
<dbReference type="STRING" id="27342.A0A0H2RXK1"/>
<dbReference type="OrthoDB" id="7777654at2759"/>
<dbReference type="Proteomes" id="UP000053477">
    <property type="component" value="Unassembled WGS sequence"/>
</dbReference>
<keyword evidence="3" id="KW-1185">Reference proteome</keyword>
<dbReference type="SUPFAM" id="SSF51905">
    <property type="entry name" value="FAD/NAD(P)-binding domain"/>
    <property type="match status" value="1"/>
</dbReference>
<dbReference type="GO" id="GO:0009063">
    <property type="term" value="P:amino acid catabolic process"/>
    <property type="evidence" value="ECO:0007669"/>
    <property type="project" value="TreeGrafter"/>
</dbReference>
<name>A0A0H2RXK1_9AGAM</name>
<dbReference type="EMBL" id="KQ085915">
    <property type="protein sequence ID" value="KLO16479.1"/>
    <property type="molecule type" value="Genomic_DNA"/>
</dbReference>
<feature type="domain" description="Amine oxidase" evidence="1">
    <location>
        <begin position="3"/>
        <end position="481"/>
    </location>
</feature>
<dbReference type="PANTHER" id="PTHR10742">
    <property type="entry name" value="FLAVIN MONOAMINE OXIDASE"/>
    <property type="match status" value="1"/>
</dbReference>
<accession>A0A0H2RXK1</accession>
<dbReference type="Gene3D" id="3.90.660.10">
    <property type="match status" value="2"/>
</dbReference>
<dbReference type="InterPro" id="IPR036188">
    <property type="entry name" value="FAD/NAD-bd_sf"/>
</dbReference>
<dbReference type="Gene3D" id="1.10.10.1620">
    <property type="match status" value="1"/>
</dbReference>
<protein>
    <recommendedName>
        <fullName evidence="1">Amine oxidase domain-containing protein</fullName>
    </recommendedName>
</protein>
<dbReference type="InParanoid" id="A0A0H2RXK1"/>
<reference evidence="2 3" key="1">
    <citation type="submission" date="2015-04" db="EMBL/GenBank/DDBJ databases">
        <title>Complete genome sequence of Schizopora paradoxa KUC8140, a cosmopolitan wood degrader in East Asia.</title>
        <authorList>
            <consortium name="DOE Joint Genome Institute"/>
            <person name="Min B."/>
            <person name="Park H."/>
            <person name="Jang Y."/>
            <person name="Kim J.-J."/>
            <person name="Kim K.H."/>
            <person name="Pangilinan J."/>
            <person name="Lipzen A."/>
            <person name="Riley R."/>
            <person name="Grigoriev I.V."/>
            <person name="Spatafora J.W."/>
            <person name="Choi I.-G."/>
        </authorList>
    </citation>
    <scope>NUCLEOTIDE SEQUENCE [LARGE SCALE GENOMIC DNA]</scope>
    <source>
        <strain evidence="2 3">KUC8140</strain>
    </source>
</reference>
<dbReference type="SUPFAM" id="SSF54373">
    <property type="entry name" value="FAD-linked reductases, C-terminal domain"/>
    <property type="match status" value="1"/>
</dbReference>
<dbReference type="PANTHER" id="PTHR10742:SF342">
    <property type="entry name" value="AMINE OXIDASE"/>
    <property type="match status" value="1"/>
</dbReference>
<dbReference type="InterPro" id="IPR050281">
    <property type="entry name" value="Flavin_monoamine_oxidase"/>
</dbReference>
<evidence type="ECO:0000313" key="2">
    <source>
        <dbReference type="EMBL" id="KLO16479.1"/>
    </source>
</evidence>
<evidence type="ECO:0000313" key="3">
    <source>
        <dbReference type="Proteomes" id="UP000053477"/>
    </source>
</evidence>
<sequence>MILESLGLEFEILEGNDRLGGRLNTRKFGPGVNDYYDAGAMRFPNNPTMGRTFDLFKRLNFTPENGKLITYVFSTKTDVALYNNVRERASMLGAGSADVFGFSEASGGTVPQDFFEKGYQHWIDVKIDWLRDALKKDFEGEGWKTLMSVDSHSMRSYMALSDPTDPSMRKYPNSVINWCETLDMGTGMYDTALTEAVIDSLEFDYEDNVHWYAVQGGAEEIAKGMAKTLKSGNQPILNKRVTQIFPKVVQPAGADTTITNIAVVVDGESSSREYSHVISSIPLGMLRLVDTRACGFSYALNEAVRALRYDGSVKVAIKFTERWWEEAPYNQIGGQSKTDRPTRVVVYPSNGIGGREAVLLASYTWSQDAFRFGALTQGKGEPAEKILLDIILRDISDIHNIPIATLKGKVVDYDAWDWYHQEFSSGAFALFGPGQFRDMYPEVTKPAAGGLFHFAGEATSANHAWVVGALNSAYRCVKEILVHQGDCKRLGMLHDMWGKVGEVKTENLALQIAYGVDESTKLACKSYLERTKA</sequence>
<gene>
    <name evidence="2" type="ORF">SCHPADRAFT_914035</name>
</gene>
<dbReference type="GO" id="GO:0001716">
    <property type="term" value="F:L-amino-acid oxidase activity"/>
    <property type="evidence" value="ECO:0007669"/>
    <property type="project" value="TreeGrafter"/>
</dbReference>
<organism evidence="2 3">
    <name type="scientific">Schizopora paradoxa</name>
    <dbReference type="NCBI Taxonomy" id="27342"/>
    <lineage>
        <taxon>Eukaryota</taxon>
        <taxon>Fungi</taxon>
        <taxon>Dikarya</taxon>
        <taxon>Basidiomycota</taxon>
        <taxon>Agaricomycotina</taxon>
        <taxon>Agaricomycetes</taxon>
        <taxon>Hymenochaetales</taxon>
        <taxon>Schizoporaceae</taxon>
        <taxon>Schizopora</taxon>
    </lineage>
</organism>
<evidence type="ECO:0000259" key="1">
    <source>
        <dbReference type="Pfam" id="PF01593"/>
    </source>
</evidence>
<dbReference type="InterPro" id="IPR002937">
    <property type="entry name" value="Amino_oxidase"/>
</dbReference>